<protein>
    <submittedName>
        <fullName evidence="2">Uncharacterized protein</fullName>
    </submittedName>
</protein>
<name>A0ABV0ZNK8_9TELE</name>
<keyword evidence="1" id="KW-1133">Transmembrane helix</keyword>
<evidence type="ECO:0000313" key="2">
    <source>
        <dbReference type="EMBL" id="MEQ2307530.1"/>
    </source>
</evidence>
<feature type="transmembrane region" description="Helical" evidence="1">
    <location>
        <begin position="42"/>
        <end position="68"/>
    </location>
</feature>
<reference evidence="2 3" key="1">
    <citation type="submission" date="2021-06" db="EMBL/GenBank/DDBJ databases">
        <authorList>
            <person name="Palmer J.M."/>
        </authorList>
    </citation>
    <scope>NUCLEOTIDE SEQUENCE [LARGE SCALE GENOMIC DNA]</scope>
    <source>
        <strain evidence="2 3">AS_MEX2019</strain>
        <tissue evidence="2">Muscle</tissue>
    </source>
</reference>
<accession>A0ABV0ZNK8</accession>
<proteinExistence type="predicted"/>
<organism evidence="2 3">
    <name type="scientific">Ameca splendens</name>
    <dbReference type="NCBI Taxonomy" id="208324"/>
    <lineage>
        <taxon>Eukaryota</taxon>
        <taxon>Metazoa</taxon>
        <taxon>Chordata</taxon>
        <taxon>Craniata</taxon>
        <taxon>Vertebrata</taxon>
        <taxon>Euteleostomi</taxon>
        <taxon>Actinopterygii</taxon>
        <taxon>Neopterygii</taxon>
        <taxon>Teleostei</taxon>
        <taxon>Neoteleostei</taxon>
        <taxon>Acanthomorphata</taxon>
        <taxon>Ovalentaria</taxon>
        <taxon>Atherinomorphae</taxon>
        <taxon>Cyprinodontiformes</taxon>
        <taxon>Goodeidae</taxon>
        <taxon>Ameca</taxon>
    </lineage>
</organism>
<sequence length="131" mass="15163">MFFRNLRLTSSTVKIKRNIWMDFGTTVTKTTQTVPHFLYLDFLLLTLCSLFVVHTAGSVLLFSCISFLDRVIIRVITDNSSVCSYREVFFVCLLLPFLSSHFLASYDRRQLILSQVLLEVLLKERGLPLLH</sequence>
<comment type="caution">
    <text evidence="2">The sequence shown here is derived from an EMBL/GenBank/DDBJ whole genome shotgun (WGS) entry which is preliminary data.</text>
</comment>
<keyword evidence="3" id="KW-1185">Reference proteome</keyword>
<evidence type="ECO:0000313" key="3">
    <source>
        <dbReference type="Proteomes" id="UP001469553"/>
    </source>
</evidence>
<keyword evidence="1" id="KW-0812">Transmembrane</keyword>
<dbReference type="EMBL" id="JAHRIP010067376">
    <property type="protein sequence ID" value="MEQ2307530.1"/>
    <property type="molecule type" value="Genomic_DNA"/>
</dbReference>
<dbReference type="Proteomes" id="UP001469553">
    <property type="component" value="Unassembled WGS sequence"/>
</dbReference>
<keyword evidence="1" id="KW-0472">Membrane</keyword>
<evidence type="ECO:0000256" key="1">
    <source>
        <dbReference type="SAM" id="Phobius"/>
    </source>
</evidence>
<gene>
    <name evidence="2" type="ORF">AMECASPLE_019259</name>
</gene>